<evidence type="ECO:0000259" key="1">
    <source>
        <dbReference type="Pfam" id="PF16242"/>
    </source>
</evidence>
<dbReference type="SUPFAM" id="SSF50475">
    <property type="entry name" value="FMN-binding split barrel"/>
    <property type="match status" value="1"/>
</dbReference>
<dbReference type="PANTHER" id="PTHR34818">
    <property type="entry name" value="PROTEIN BLI-3"/>
    <property type="match status" value="1"/>
</dbReference>
<dbReference type="InterPro" id="IPR038725">
    <property type="entry name" value="YdaG_split_barrel_FMN-bd"/>
</dbReference>
<evidence type="ECO:0000313" key="3">
    <source>
        <dbReference type="Proteomes" id="UP000249393"/>
    </source>
</evidence>
<dbReference type="AlphaFoldDB" id="A0A2W5V784"/>
<dbReference type="RefSeq" id="WP_304275398.1">
    <property type="nucleotide sequence ID" value="NZ_QFQZ01000012.1"/>
</dbReference>
<protein>
    <submittedName>
        <fullName evidence="2">General stress protein</fullName>
    </submittedName>
</protein>
<dbReference type="EMBL" id="QFQZ01000012">
    <property type="protein sequence ID" value="PZR35839.1"/>
    <property type="molecule type" value="Genomic_DNA"/>
</dbReference>
<comment type="caution">
    <text evidence="2">The sequence shown here is derived from an EMBL/GenBank/DDBJ whole genome shotgun (WGS) entry which is preliminary data.</text>
</comment>
<dbReference type="PANTHER" id="PTHR34818:SF1">
    <property type="entry name" value="PROTEIN BLI-3"/>
    <property type="match status" value="1"/>
</dbReference>
<name>A0A2W5V784_9CAUL</name>
<reference evidence="2 3" key="1">
    <citation type="submission" date="2017-08" db="EMBL/GenBank/DDBJ databases">
        <title>Infants hospitalized years apart are colonized by the same room-sourced microbial strains.</title>
        <authorList>
            <person name="Brooks B."/>
            <person name="Olm M.R."/>
            <person name="Firek B.A."/>
            <person name="Baker R."/>
            <person name="Thomas B.C."/>
            <person name="Morowitz M.J."/>
            <person name="Banfield J.F."/>
        </authorList>
    </citation>
    <scope>NUCLEOTIDE SEQUENCE [LARGE SCALE GENOMIC DNA]</scope>
    <source>
        <strain evidence="2">S2_003_000_R2_4</strain>
    </source>
</reference>
<dbReference type="Pfam" id="PF16242">
    <property type="entry name" value="Pyrid_ox_like"/>
    <property type="match status" value="1"/>
</dbReference>
<dbReference type="Proteomes" id="UP000249393">
    <property type="component" value="Unassembled WGS sequence"/>
</dbReference>
<gene>
    <name evidence="2" type="ORF">DI526_06010</name>
</gene>
<dbReference type="Gene3D" id="2.30.110.10">
    <property type="entry name" value="Electron Transport, Fmn-binding Protein, Chain A"/>
    <property type="match status" value="1"/>
</dbReference>
<dbReference type="InterPro" id="IPR052917">
    <property type="entry name" value="Stress-Dev_Protein"/>
</dbReference>
<accession>A0A2W5V784</accession>
<proteinExistence type="predicted"/>
<feature type="domain" description="General stress protein FMN-binding split barrel" evidence="1">
    <location>
        <begin position="8"/>
        <end position="144"/>
    </location>
</feature>
<dbReference type="InterPro" id="IPR012349">
    <property type="entry name" value="Split_barrel_FMN-bd"/>
</dbReference>
<evidence type="ECO:0000313" key="2">
    <source>
        <dbReference type="EMBL" id="PZR35839.1"/>
    </source>
</evidence>
<sequence>MSKDAELAEKFWKALKSDRTVMLGLVERENGRAQPMTAVFEGDHSGPIWIFSAVDVDLVQAVEGGEHDAILHFASKGHDVFATVEGRMRVDNDRETIERLWNPFIAAWYDGKDDPKLRLLRFEPGDAQIWLNENSLFAGIKMMLGADPKKDYKDKAAEVRLQ</sequence>
<organism evidence="2 3">
    <name type="scientific">Caulobacter segnis</name>
    <dbReference type="NCBI Taxonomy" id="88688"/>
    <lineage>
        <taxon>Bacteria</taxon>
        <taxon>Pseudomonadati</taxon>
        <taxon>Pseudomonadota</taxon>
        <taxon>Alphaproteobacteria</taxon>
        <taxon>Caulobacterales</taxon>
        <taxon>Caulobacteraceae</taxon>
        <taxon>Caulobacter</taxon>
    </lineage>
</organism>